<protein>
    <submittedName>
        <fullName evidence="5">Type IV secretion protein Rhs</fullName>
    </submittedName>
</protein>
<accession>A0A3P1SBL5</accession>
<comment type="caution">
    <text evidence="5">The sequence shown here is derived from an EMBL/GenBank/DDBJ whole genome shotgun (WGS) entry which is preliminary data.</text>
</comment>
<dbReference type="OrthoDB" id="3246112at2"/>
<dbReference type="PANTHER" id="PTHR32305:SF15">
    <property type="entry name" value="PROTEIN RHSA-RELATED"/>
    <property type="match status" value="1"/>
</dbReference>
<gene>
    <name evidence="5" type="ORF">EII11_09545</name>
</gene>
<dbReference type="Pfam" id="PF05593">
    <property type="entry name" value="RHS_repeat"/>
    <property type="match status" value="9"/>
</dbReference>
<organism evidence="5 6">
    <name type="scientific">Schaalia canis</name>
    <dbReference type="NCBI Taxonomy" id="100469"/>
    <lineage>
        <taxon>Bacteria</taxon>
        <taxon>Bacillati</taxon>
        <taxon>Actinomycetota</taxon>
        <taxon>Actinomycetes</taxon>
        <taxon>Actinomycetales</taxon>
        <taxon>Actinomycetaceae</taxon>
        <taxon>Schaalia</taxon>
    </lineage>
</organism>
<dbReference type="Gene3D" id="2.180.10.10">
    <property type="entry name" value="RHS repeat-associated core"/>
    <property type="match status" value="5"/>
</dbReference>
<dbReference type="InterPro" id="IPR056823">
    <property type="entry name" value="TEN-like_YD-shell"/>
</dbReference>
<dbReference type="Pfam" id="PF20148">
    <property type="entry name" value="DUF6531"/>
    <property type="match status" value="1"/>
</dbReference>
<dbReference type="Gene3D" id="2.170.16.10">
    <property type="entry name" value="Hedgehog/Intein (Hint) domain"/>
    <property type="match status" value="1"/>
</dbReference>
<dbReference type="InterPro" id="IPR045351">
    <property type="entry name" value="DUF6531"/>
</dbReference>
<dbReference type="InterPro" id="IPR022385">
    <property type="entry name" value="Rhs_assc_core"/>
</dbReference>
<evidence type="ECO:0000313" key="6">
    <source>
        <dbReference type="Proteomes" id="UP000280444"/>
    </source>
</evidence>
<dbReference type="NCBIfam" id="TIGR01643">
    <property type="entry name" value="YD_repeat_2x"/>
    <property type="match status" value="11"/>
</dbReference>
<keyword evidence="6" id="KW-1185">Reference proteome</keyword>
<evidence type="ECO:0000259" key="3">
    <source>
        <dbReference type="Pfam" id="PF20148"/>
    </source>
</evidence>
<evidence type="ECO:0000313" key="5">
    <source>
        <dbReference type="EMBL" id="RRC94548.1"/>
    </source>
</evidence>
<proteinExistence type="predicted"/>
<dbReference type="PANTHER" id="PTHR32305">
    <property type="match status" value="1"/>
</dbReference>
<feature type="region of interest" description="Disordered" evidence="2">
    <location>
        <begin position="1087"/>
        <end position="1108"/>
    </location>
</feature>
<evidence type="ECO:0000259" key="4">
    <source>
        <dbReference type="Pfam" id="PF25023"/>
    </source>
</evidence>
<sequence length="1797" mass="192865">MKLSDANLDDLQGMPDVDFDFGVSSALVAAFRAAASKLEGQQGSRVLFRRNAGEGFEGFYAQRFLVNGTTQMSDCGEIVSHLRLAASKVERLEELAREENNRRRLAREWAQRRAERNALQAFIEDHILWSEPPPFSSIDTAGRGPSESVPAPAAGMREVPQQGSGAGGTSSAVPDKLRSFSSSTRGADQELSWVPGNLESHCSSFASACRWASLDASSVISGLRRWLADNESEAKWIDVVADAFERAGSAGELSTLPNEALAAAMAAAGVSDTREDIVITPAVAFGSPPTTGYCDDPINAATGNFLENEEDLSFSGVAASLSLRRSYSSMNTSVGAFGRGWSSWCDARLVLTEEAAELTVFDGRLILFPRFGRGWERARGENLWCEALDAGGYVVSSAWGLRWVFDARGVLVSASEGAGTCIEFERFSDGRISSVRHEYGRRVTLSWDDAGDRVIRAESSDGRVVDYSYDHAGRLVGVHAGAGARRYEWNDEDLISAVIDADGVVEARNTYDEHARVVTQCSSFGRTTHLTYLPGGVTVSADADGSRHNTWIHDRKGRLIGLVDADGRRQSTSYDGSGNPVVVTRRDGQSTVFLYDERGRKTLQQEPSGARTVWEYDECDRVVCVRRAPSAHATEDECAITRMEYEGEGRHPWRIVDAEGGVSVLEWEGPLLRRITDPVGVSVSFAYNSFGELVASTDGAGNTARLERDEAGRVVAAVTPLGNVTRYHYHPDSGVLFSRVDPTGARWCYEYSAGGRLAATIDPYGGRLEHEYGDHGEVIATRDPLGRTVTHLYDDLGNFAGVELPDGSTWEFGYDALSRLTHMSDLGGGQWQMGYDGDGFLASTVDATGVTRRVERNTWGQPTRVDDGDNPLHARYDALGQMVAVAGADGAESIVRYDRCGRMVEQIDAEGGVYLYERDAAGRLVAVTQPTGATYRYEYDQCGRWVATISTGGNRYEMIYDADSQIVGEIWPTGERVETTFDAAGRITSRREPGRGTVRFTYDKLGRMTRTSDPWNGKRTFTYDAAGQVLAVTNALGGVTRFEYDDLGHIHSVIDPLGKRTKRRYDPMGRLVSSIDALGRETTFTYDEAGRPTSTTMPTGHVTRWEYTPGGLPSRTLVDNELVVEVERDYANRQLSMTDASGTTVSWQWDKRGLLLQRLRGGVGVSYTYDEAGRRTTMRTPDGSVTTYSYDANNDINAITHPSVGHVTISRDTLGRITGVDAKGLHASWQWGQGGVVAHEVNRHGFIQRTRLERDESGRVVAEVRDGLRVSYEYDAAGQLLATRTNEGLETTYTWDEAGRLASEATNGALTRYFYDDAGQLTTALTPSGQRITYTYDEAGRRVREQANGWERRFTWDPRGYLAHITTLTHQGDHPLVAREWCEVDAGGELATANGQTMYWDSAALLPTLAQVGQRVLTNALNALALPEHDEGQGEARWLVPDMDGRGVFTALTTAGAGEGAQAQVGQGANAWGVHAATDGAHLDPHTHTHSGADAWSHTTNTLLAPTHTPTTGKDTVGALTLTGSGGISLGGMEWMTQRTYDPHTRSFLSPDPLPAVLGAAWAANPYSYAGNDPVGASDPLGLRPVSEADLRAYQQASTSTLSAGVAAAGSWLKDNWEYIAAGAVIVAGVAVMCTGVGGPLGAAMIGGALMAAGGSIGSQKYTTGTVNWGQVAKDGLIGGATGIIGGGAAMAAGRMTAGMTSCLGRNILVGGVEGMTDGAASNGLNYLTSGQPITLNGLAHAVGGGAFEGGAFGAGGGALTKVTGVARFGCFTADTPVVMADGTTTPISQVQAGDEI</sequence>
<dbReference type="NCBIfam" id="TIGR03696">
    <property type="entry name" value="Rhs_assc_core"/>
    <property type="match status" value="1"/>
</dbReference>
<dbReference type="InterPro" id="IPR011044">
    <property type="entry name" value="Quino_amine_DH_bsu"/>
</dbReference>
<dbReference type="Proteomes" id="UP000280444">
    <property type="component" value="Unassembled WGS sequence"/>
</dbReference>
<dbReference type="Pfam" id="PF25023">
    <property type="entry name" value="TEN_YD-shell"/>
    <property type="match status" value="2"/>
</dbReference>
<dbReference type="SUPFAM" id="SSF50969">
    <property type="entry name" value="YVTN repeat-like/Quinoprotein amine dehydrogenase"/>
    <property type="match status" value="1"/>
</dbReference>
<dbReference type="InterPro" id="IPR050708">
    <property type="entry name" value="T6SS_VgrG/RHS"/>
</dbReference>
<dbReference type="InterPro" id="IPR036844">
    <property type="entry name" value="Hint_dom_sf"/>
</dbReference>
<dbReference type="RefSeq" id="WP_124872104.1">
    <property type="nucleotide sequence ID" value="NZ_RQZF01000013.1"/>
</dbReference>
<feature type="region of interest" description="Disordered" evidence="2">
    <location>
        <begin position="134"/>
        <end position="184"/>
    </location>
</feature>
<evidence type="ECO:0000256" key="2">
    <source>
        <dbReference type="SAM" id="MobiDB-lite"/>
    </source>
</evidence>
<dbReference type="SUPFAM" id="SSF51294">
    <property type="entry name" value="Hedgehog/intein (Hint) domain"/>
    <property type="match status" value="1"/>
</dbReference>
<evidence type="ECO:0000256" key="1">
    <source>
        <dbReference type="ARBA" id="ARBA00022737"/>
    </source>
</evidence>
<dbReference type="InterPro" id="IPR031325">
    <property type="entry name" value="RHS_repeat"/>
</dbReference>
<dbReference type="EMBL" id="RQZF01000013">
    <property type="protein sequence ID" value="RRC94548.1"/>
    <property type="molecule type" value="Genomic_DNA"/>
</dbReference>
<reference evidence="5 6" key="1">
    <citation type="submission" date="2018-11" db="EMBL/GenBank/DDBJ databases">
        <title>Genomes From Bacteria Associated with the Canine Oral Cavity: a Test Case for Automated Genome-Based Taxonomic Assignment.</title>
        <authorList>
            <person name="Coil D.A."/>
            <person name="Jospin G."/>
            <person name="Darling A.E."/>
            <person name="Wallis C."/>
            <person name="Davis I.J."/>
            <person name="Harris S."/>
            <person name="Eisen J.A."/>
            <person name="Holcombe L.J."/>
            <person name="O'Flynn C."/>
        </authorList>
    </citation>
    <scope>NUCLEOTIDE SEQUENCE [LARGE SCALE GENOMIC DNA]</scope>
    <source>
        <strain evidence="5 6">OH770</strain>
    </source>
</reference>
<name>A0A3P1SBL5_9ACTO</name>
<feature type="non-terminal residue" evidence="5">
    <location>
        <position position="1797"/>
    </location>
</feature>
<feature type="domain" description="Teneurin-like YD-shell" evidence="4">
    <location>
        <begin position="1119"/>
        <end position="1220"/>
    </location>
</feature>
<feature type="domain" description="Teneurin-like YD-shell" evidence="4">
    <location>
        <begin position="672"/>
        <end position="780"/>
    </location>
</feature>
<dbReference type="InterPro" id="IPR006530">
    <property type="entry name" value="YD"/>
</dbReference>
<keyword evidence="1" id="KW-0677">Repeat</keyword>
<feature type="domain" description="DUF6531" evidence="3">
    <location>
        <begin position="296"/>
        <end position="368"/>
    </location>
</feature>